<keyword evidence="2" id="KW-0812">Transmembrane</keyword>
<feature type="transmembrane region" description="Helical" evidence="2">
    <location>
        <begin position="148"/>
        <end position="169"/>
    </location>
</feature>
<feature type="transmembrane region" description="Helical" evidence="2">
    <location>
        <begin position="657"/>
        <end position="676"/>
    </location>
</feature>
<feature type="transmembrane region" description="Helical" evidence="2">
    <location>
        <begin position="30"/>
        <end position="54"/>
    </location>
</feature>
<dbReference type="InterPro" id="IPR046623">
    <property type="entry name" value="DUF6536"/>
</dbReference>
<feature type="transmembrane region" description="Helical" evidence="2">
    <location>
        <begin position="452"/>
        <end position="473"/>
    </location>
</feature>
<reference evidence="4" key="1">
    <citation type="journal article" date="2023" name="Mol. Phylogenet. Evol.">
        <title>Genome-scale phylogeny and comparative genomics of the fungal order Sordariales.</title>
        <authorList>
            <person name="Hensen N."/>
            <person name="Bonometti L."/>
            <person name="Westerberg I."/>
            <person name="Brannstrom I.O."/>
            <person name="Guillou S."/>
            <person name="Cros-Aarteil S."/>
            <person name="Calhoun S."/>
            <person name="Haridas S."/>
            <person name="Kuo A."/>
            <person name="Mondo S."/>
            <person name="Pangilinan J."/>
            <person name="Riley R."/>
            <person name="LaButti K."/>
            <person name="Andreopoulos B."/>
            <person name="Lipzen A."/>
            <person name="Chen C."/>
            <person name="Yan M."/>
            <person name="Daum C."/>
            <person name="Ng V."/>
            <person name="Clum A."/>
            <person name="Steindorff A."/>
            <person name="Ohm R.A."/>
            <person name="Martin F."/>
            <person name="Silar P."/>
            <person name="Natvig D.O."/>
            <person name="Lalanne C."/>
            <person name="Gautier V."/>
            <person name="Ament-Velasquez S.L."/>
            <person name="Kruys A."/>
            <person name="Hutchinson M.I."/>
            <person name="Powell A.J."/>
            <person name="Barry K."/>
            <person name="Miller A.N."/>
            <person name="Grigoriev I.V."/>
            <person name="Debuchy R."/>
            <person name="Gladieux P."/>
            <person name="Hiltunen Thoren M."/>
            <person name="Johannesson H."/>
        </authorList>
    </citation>
    <scope>NUCLEOTIDE SEQUENCE</scope>
    <source>
        <strain evidence="4">SMH4131-1</strain>
    </source>
</reference>
<dbReference type="EMBL" id="JAUEPO010000007">
    <property type="protein sequence ID" value="KAK3317777.1"/>
    <property type="molecule type" value="Genomic_DNA"/>
</dbReference>
<reference evidence="4" key="2">
    <citation type="submission" date="2023-06" db="EMBL/GenBank/DDBJ databases">
        <authorList>
            <consortium name="Lawrence Berkeley National Laboratory"/>
            <person name="Haridas S."/>
            <person name="Hensen N."/>
            <person name="Bonometti L."/>
            <person name="Westerberg I."/>
            <person name="Brannstrom I.O."/>
            <person name="Guillou S."/>
            <person name="Cros-Aarteil S."/>
            <person name="Calhoun S."/>
            <person name="Kuo A."/>
            <person name="Mondo S."/>
            <person name="Pangilinan J."/>
            <person name="Riley R."/>
            <person name="Labutti K."/>
            <person name="Andreopoulos B."/>
            <person name="Lipzen A."/>
            <person name="Chen C."/>
            <person name="Yanf M."/>
            <person name="Daum C."/>
            <person name="Ng V."/>
            <person name="Clum A."/>
            <person name="Steindorff A."/>
            <person name="Ohm R."/>
            <person name="Martin F."/>
            <person name="Silar P."/>
            <person name="Natvig D."/>
            <person name="Lalanne C."/>
            <person name="Gautier V."/>
            <person name="Ament-Velasquez S.L."/>
            <person name="Kruys A."/>
            <person name="Hutchinson M.I."/>
            <person name="Powell A.J."/>
            <person name="Barry K."/>
            <person name="Miller A.N."/>
            <person name="Grigoriev I.V."/>
            <person name="Debuchy R."/>
            <person name="Gladieux P."/>
            <person name="Thoren M.H."/>
            <person name="Johannesson H."/>
        </authorList>
    </citation>
    <scope>NUCLEOTIDE SEQUENCE</scope>
    <source>
        <strain evidence="4">SMH4131-1</strain>
    </source>
</reference>
<name>A0AAE0M3F4_9PEZI</name>
<feature type="transmembrane region" description="Helical" evidence="2">
    <location>
        <begin position="517"/>
        <end position="535"/>
    </location>
</feature>
<evidence type="ECO:0000256" key="1">
    <source>
        <dbReference type="SAM" id="MobiDB-lite"/>
    </source>
</evidence>
<comment type="caution">
    <text evidence="4">The sequence shown here is derived from an EMBL/GenBank/DDBJ whole genome shotgun (WGS) entry which is preliminary data.</text>
</comment>
<dbReference type="Pfam" id="PF20163">
    <property type="entry name" value="DUF6536"/>
    <property type="match status" value="1"/>
</dbReference>
<feature type="transmembrane region" description="Helical" evidence="2">
    <location>
        <begin position="90"/>
        <end position="115"/>
    </location>
</feature>
<evidence type="ECO:0000313" key="5">
    <source>
        <dbReference type="Proteomes" id="UP001286456"/>
    </source>
</evidence>
<protein>
    <recommendedName>
        <fullName evidence="3">DUF6536 domain-containing protein</fullName>
    </recommendedName>
</protein>
<keyword evidence="5" id="KW-1185">Reference proteome</keyword>
<gene>
    <name evidence="4" type="ORF">B0T19DRAFT_446717</name>
</gene>
<evidence type="ECO:0000259" key="3">
    <source>
        <dbReference type="Pfam" id="PF20163"/>
    </source>
</evidence>
<keyword evidence="2" id="KW-1133">Transmembrane helix</keyword>
<proteinExistence type="predicted"/>
<sequence>MSSPPAVTGEELEEAAVSGTPRRTTTWTRIASQVLALLLWLAFVALTVLTWVPFSRVGSSPRDFGIGVVWTTKCDELSIHASSLPSLQRLALLLVTILATAVTVISSFFLSGLLVPSPSKALKSGGRRYWGLDSWVAFRHASITRKTLYVMLLLSNFPVYFLSNTLFIAQYSAYTSYEVVVGEDFFRGASFDLSAVRMTRFHMNEDPTMPARDLPWPTAYGGFDRLNDSLARLQREPGLWVNLSRADCLAEFNQPRYTKYRTVLVVTDFGQPHSLVASNNSVLAVGILAGYRLASASSSLEALCPDTYLAAYPHARAPDTPPLMPLDASYGNPEDFRYCDPAEAAAWATKNSSLSASSSTTGAPRAATFPKGLYGRQIMPVPNTNRETTFDSMLCRDLCYQYWPKDDPATDPWEYKGLAKDRYMAPRADFTRCVAEPVTEPPLCQVVYSEKVLFVLAVIMSIILACIPIALILRLSEDGVYDRAQAKELGLPLDLPDRTSLTAFGEKGWWTPIGMELDLMNLVIFCYIWVLWGLARSMDWNQLIATNSNDGGWLIKARAVYNVPLLLFQVLFFFQTNELEKHILAERGADAGGQSLRKYLTLPVRGFLVKYVYSLVFITKLQAVMPLEATGNSLDGGTLVLLSTFGIPRFNESTQSAVLEFLVFHLAVFIFLPTLWLDAELWMTRYADGARRQSMSFPTSWWTIIGGPLLVLLSIVIACVEISQALP</sequence>
<evidence type="ECO:0000313" key="4">
    <source>
        <dbReference type="EMBL" id="KAK3317777.1"/>
    </source>
</evidence>
<feature type="domain" description="DUF6536" evidence="3">
    <location>
        <begin position="32"/>
        <end position="186"/>
    </location>
</feature>
<keyword evidence="2" id="KW-0472">Membrane</keyword>
<feature type="region of interest" description="Disordered" evidence="1">
    <location>
        <begin position="1"/>
        <end position="20"/>
    </location>
</feature>
<dbReference type="Proteomes" id="UP001286456">
    <property type="component" value="Unassembled WGS sequence"/>
</dbReference>
<evidence type="ECO:0000256" key="2">
    <source>
        <dbReference type="SAM" id="Phobius"/>
    </source>
</evidence>
<organism evidence="4 5">
    <name type="scientific">Cercophora scortea</name>
    <dbReference type="NCBI Taxonomy" id="314031"/>
    <lineage>
        <taxon>Eukaryota</taxon>
        <taxon>Fungi</taxon>
        <taxon>Dikarya</taxon>
        <taxon>Ascomycota</taxon>
        <taxon>Pezizomycotina</taxon>
        <taxon>Sordariomycetes</taxon>
        <taxon>Sordariomycetidae</taxon>
        <taxon>Sordariales</taxon>
        <taxon>Lasiosphaeriaceae</taxon>
        <taxon>Cercophora</taxon>
    </lineage>
</organism>
<dbReference type="AlphaFoldDB" id="A0AAE0M3F4"/>
<accession>A0AAE0M3F4</accession>
<feature type="transmembrane region" description="Helical" evidence="2">
    <location>
        <begin position="701"/>
        <end position="720"/>
    </location>
</feature>